<dbReference type="PROSITE" id="PS50048">
    <property type="entry name" value="ZN2_CY6_FUNGAL_2"/>
    <property type="match status" value="1"/>
</dbReference>
<dbReference type="PROSITE" id="PS00463">
    <property type="entry name" value="ZN2_CY6_FUNGAL_1"/>
    <property type="match status" value="1"/>
</dbReference>
<dbReference type="Proteomes" id="UP000663853">
    <property type="component" value="Unassembled WGS sequence"/>
</dbReference>
<feature type="compositionally biased region" description="Pro residues" evidence="2">
    <location>
        <begin position="55"/>
        <end position="64"/>
    </location>
</feature>
<dbReference type="Gene3D" id="4.10.240.10">
    <property type="entry name" value="Zn(2)-C6 fungal-type DNA-binding domain"/>
    <property type="match status" value="1"/>
</dbReference>
<evidence type="ECO:0000313" key="4">
    <source>
        <dbReference type="EMBL" id="CAE6538632.1"/>
    </source>
</evidence>
<feature type="region of interest" description="Disordered" evidence="2">
    <location>
        <begin position="90"/>
        <end position="148"/>
    </location>
</feature>
<evidence type="ECO:0000256" key="2">
    <source>
        <dbReference type="SAM" id="MobiDB-lite"/>
    </source>
</evidence>
<accession>A0A8H3DN70</accession>
<dbReference type="EMBL" id="CAJMXA010004274">
    <property type="protein sequence ID" value="CAE6538632.1"/>
    <property type="molecule type" value="Genomic_DNA"/>
</dbReference>
<dbReference type="AlphaFoldDB" id="A0A8H3DN70"/>
<reference evidence="4" key="1">
    <citation type="submission" date="2021-01" db="EMBL/GenBank/DDBJ databases">
        <authorList>
            <person name="Kaushik A."/>
        </authorList>
    </citation>
    <scope>NUCLEOTIDE SEQUENCE</scope>
    <source>
        <strain evidence="4">AG6-10EEA</strain>
    </source>
</reference>
<protein>
    <recommendedName>
        <fullName evidence="3">Zn(2)-C6 fungal-type domain-containing protein</fullName>
    </recommendedName>
</protein>
<dbReference type="Pfam" id="PF00172">
    <property type="entry name" value="Zn_clus"/>
    <property type="match status" value="1"/>
</dbReference>
<dbReference type="InterPro" id="IPR036864">
    <property type="entry name" value="Zn2-C6_fun-type_DNA-bd_sf"/>
</dbReference>
<feature type="region of interest" description="Disordered" evidence="2">
    <location>
        <begin position="49"/>
        <end position="78"/>
    </location>
</feature>
<evidence type="ECO:0000256" key="1">
    <source>
        <dbReference type="ARBA" id="ARBA00023242"/>
    </source>
</evidence>
<dbReference type="GO" id="GO:0008270">
    <property type="term" value="F:zinc ion binding"/>
    <property type="evidence" value="ECO:0007669"/>
    <property type="project" value="InterPro"/>
</dbReference>
<dbReference type="PANTHER" id="PTHR37534:SF46">
    <property type="entry name" value="ZN(II)2CYS6 TRANSCRIPTION FACTOR (EUROFUNG)"/>
    <property type="match status" value="1"/>
</dbReference>
<evidence type="ECO:0000313" key="5">
    <source>
        <dbReference type="Proteomes" id="UP000663853"/>
    </source>
</evidence>
<comment type="caution">
    <text evidence="4">The sequence shown here is derived from an EMBL/GenBank/DDBJ whole genome shotgun (WGS) entry which is preliminary data.</text>
</comment>
<name>A0A8H3DN70_9AGAM</name>
<evidence type="ECO:0000259" key="3">
    <source>
        <dbReference type="PROSITE" id="PS50048"/>
    </source>
</evidence>
<keyword evidence="1" id="KW-0539">Nucleus</keyword>
<feature type="compositionally biased region" description="Low complexity" evidence="2">
    <location>
        <begin position="117"/>
        <end position="128"/>
    </location>
</feature>
<dbReference type="PANTHER" id="PTHR37534">
    <property type="entry name" value="TRANSCRIPTIONAL ACTIVATOR PROTEIN UGA3"/>
    <property type="match status" value="1"/>
</dbReference>
<gene>
    <name evidence="4" type="ORF">RDB_LOCUS187212</name>
</gene>
<feature type="domain" description="Zn(2)-C6 fungal-type" evidence="3">
    <location>
        <begin position="13"/>
        <end position="41"/>
    </location>
</feature>
<sequence>MAQRSAPGPVGTSCLTCKRRHKKCDQRRPTCTRCEQGGFECLGYGHHRSTARLVPPRPPKPRPIMPVATPEGTEPGLSLIGRPIIVNRRVYSGTDDDNTDKSSSTGDATEGTNTPGSSSQLSESSGISCALRKTPHTKDPHARTPVTGGYLSRFGSSATSSLPTLVPSLQQIFTTFFRMPSQPSNPTMAFLSGPQFQDYLLVHLDRMLDYAYFKPVRDQKARVFETLTSRLRSSWITRWVALLDVRICESLVTDTPQPQLYGHWIRDLEVAVRTTLAWDSASREAHELQGDWLEARFLSQTFNVHFVYAEFVALDYEDHNCS</sequence>
<dbReference type="CDD" id="cd00067">
    <property type="entry name" value="GAL4"/>
    <property type="match status" value="1"/>
</dbReference>
<dbReference type="SMART" id="SM00066">
    <property type="entry name" value="GAL4"/>
    <property type="match status" value="1"/>
</dbReference>
<dbReference type="SUPFAM" id="SSF57701">
    <property type="entry name" value="Zn2/Cys6 DNA-binding domain"/>
    <property type="match status" value="1"/>
</dbReference>
<dbReference type="GO" id="GO:0000981">
    <property type="term" value="F:DNA-binding transcription factor activity, RNA polymerase II-specific"/>
    <property type="evidence" value="ECO:0007669"/>
    <property type="project" value="InterPro"/>
</dbReference>
<organism evidence="4 5">
    <name type="scientific">Rhizoctonia solani</name>
    <dbReference type="NCBI Taxonomy" id="456999"/>
    <lineage>
        <taxon>Eukaryota</taxon>
        <taxon>Fungi</taxon>
        <taxon>Dikarya</taxon>
        <taxon>Basidiomycota</taxon>
        <taxon>Agaricomycotina</taxon>
        <taxon>Agaricomycetes</taxon>
        <taxon>Cantharellales</taxon>
        <taxon>Ceratobasidiaceae</taxon>
        <taxon>Rhizoctonia</taxon>
    </lineage>
</organism>
<proteinExistence type="predicted"/>
<dbReference type="InterPro" id="IPR001138">
    <property type="entry name" value="Zn2Cys6_DnaBD"/>
</dbReference>